<keyword evidence="12" id="KW-1185">Reference proteome</keyword>
<dbReference type="PROSITE" id="PS00678">
    <property type="entry name" value="WD_REPEATS_1"/>
    <property type="match status" value="1"/>
</dbReference>
<dbReference type="InterPro" id="IPR001680">
    <property type="entry name" value="WD40_rpt"/>
</dbReference>
<evidence type="ECO:0000313" key="12">
    <source>
        <dbReference type="Proteomes" id="UP001107558"/>
    </source>
</evidence>
<evidence type="ECO:0000256" key="3">
    <source>
        <dbReference type="ARBA" id="ARBA00022737"/>
    </source>
</evidence>
<feature type="domain" description="WDHD1/CFT4 helical bundle" evidence="9">
    <location>
        <begin position="692"/>
        <end position="753"/>
    </location>
</feature>
<evidence type="ECO:0000256" key="1">
    <source>
        <dbReference type="ARBA" id="ARBA00004123"/>
    </source>
</evidence>
<dbReference type="AlphaFoldDB" id="A0A9J6CFK5"/>
<evidence type="ECO:0000256" key="6">
    <source>
        <dbReference type="SAM" id="Coils"/>
    </source>
</evidence>
<dbReference type="InterPro" id="IPR036322">
    <property type="entry name" value="WD40_repeat_dom_sf"/>
</dbReference>
<keyword evidence="2 5" id="KW-0853">WD repeat</keyword>
<feature type="coiled-coil region" evidence="6">
    <location>
        <begin position="750"/>
        <end position="777"/>
    </location>
</feature>
<comment type="caution">
    <text evidence="11">The sequence shown here is derived from an EMBL/GenBank/DDBJ whole genome shotgun (WGS) entry which is preliminary data.</text>
</comment>
<evidence type="ECO:0000313" key="11">
    <source>
        <dbReference type="EMBL" id="KAG5680390.1"/>
    </source>
</evidence>
<reference evidence="11" key="1">
    <citation type="submission" date="2021-03" db="EMBL/GenBank/DDBJ databases">
        <title>Chromosome level genome of the anhydrobiotic midge Polypedilum vanderplanki.</title>
        <authorList>
            <person name="Yoshida Y."/>
            <person name="Kikawada T."/>
            <person name="Gusev O."/>
        </authorList>
    </citation>
    <scope>NUCLEOTIDE SEQUENCE</scope>
    <source>
        <strain evidence="11">NIAS01</strain>
        <tissue evidence="11">Whole body or cell culture</tissue>
    </source>
</reference>
<comment type="subcellular location">
    <subcellularLocation>
        <location evidence="1">Nucleus</location>
    </subcellularLocation>
</comment>
<evidence type="ECO:0000256" key="5">
    <source>
        <dbReference type="PROSITE-ProRule" id="PRU00221"/>
    </source>
</evidence>
<dbReference type="OrthoDB" id="427368at2759"/>
<dbReference type="GO" id="GO:0003682">
    <property type="term" value="F:chromatin binding"/>
    <property type="evidence" value="ECO:0007669"/>
    <property type="project" value="TreeGrafter"/>
</dbReference>
<gene>
    <name evidence="11" type="ORF">PVAND_009899</name>
</gene>
<accession>A0A9J6CFK5</accession>
<dbReference type="PANTHER" id="PTHR19932:SF10">
    <property type="entry name" value="WD REPEAT AND HMG-BOX DNA-BINDING PROTEIN 1"/>
    <property type="match status" value="1"/>
</dbReference>
<dbReference type="GO" id="GO:0006261">
    <property type="term" value="P:DNA-templated DNA replication"/>
    <property type="evidence" value="ECO:0007669"/>
    <property type="project" value="TreeGrafter"/>
</dbReference>
<dbReference type="SUPFAM" id="SSF50978">
    <property type="entry name" value="WD40 repeat-like"/>
    <property type="match status" value="2"/>
</dbReference>
<dbReference type="InterPro" id="IPR015943">
    <property type="entry name" value="WD40/YVTN_repeat-like_dom_sf"/>
</dbReference>
<dbReference type="SMART" id="SM00320">
    <property type="entry name" value="WD40"/>
    <property type="match status" value="5"/>
</dbReference>
<dbReference type="Pfam" id="PF24817">
    <property type="entry name" value="WD40_WDHD1_1st"/>
    <property type="match status" value="1"/>
</dbReference>
<dbReference type="PROSITE" id="PS50082">
    <property type="entry name" value="WD_REPEATS_2"/>
    <property type="match status" value="1"/>
</dbReference>
<sequence>MFFKRTIKRFAHITGYTFVTYSDNGEIITSGTDGEIRIWKEISDDDPTSQCIGENGNCCVQYTNDNCSRILVSTENVVQAYRFPDFNRDNIEMRFSLPVTSIKVNEKWMVAGSEDFTIKVRKLDKSEDVFELTGHNGPILHLDLNNKNILASSSGDGTIRLWNLDTKENIKTFDGLERVSKFTDAKNYSTPAFEKTGRYLAFPQGRLINIIETTNWEIKFKLENPEISSDYTACSFSNCGSYLSAGTMSGEISVWSLADNSQIKGEYVGEESHGITSIAFNPKDNEEIAFCDSDGQLSTVKLTKSKKITNGIDERDMQTNDENVDPDDIYGGIDFRDDDEDNENCVALEKLKNETMRNNGLDSEDDDDSKSVKSRQSTSVQSVKSLVKPFQLQPSFQPSSTPVHLEHRFMVWNHIGQVLCHSSMEENSIIVEFHNVTLHPSLHIVNTLNHQLASLSETCLALATKETPCKLVCISLLSSGNKEWSTTMPDCEEIMCITAGSSFVAVATDAGYLRIFTTMGTQREIVMLPGQIVCLSAFGNKLVAAYHSSNTCNKYSAMVINIMGLEILNRVIDIPLASNTKLNWLGFSDCGSIIAYESSGRMLSYSIKRNFWIPICDLTNHVNGASDSFFIIGVSERSQKIRATLCRGTSYPLTTPRPIMREIDYSMPLCYMETEKSKLEDLLIRSVNFDVESANKVIVENGLKLFSTALNSELESRAFEIIELIRDRKLIELASRYSSQKGRMHMSNKVLKLLNNFDEKEAEKKNMMNELEKETECFNETYESNDTKNEMKKSCETSTPVIAPRPMIQNRKSNPFKKVSNNTSSNISSTALNHLTKKSIGYSDSLIVSDDENTPSNNISKIQNRSISVDTPRPGNFGQWFIANKDSLKTDNPELSDIELMKIGKSVYKELTQKNKSMEEEATNDTSKILNKRKLDMNDDVTNVSTGGIAKLAKFGYDK</sequence>
<dbReference type="InterPro" id="IPR048591">
    <property type="entry name" value="WDHD1/CFT4_hel"/>
</dbReference>
<evidence type="ECO:0000256" key="4">
    <source>
        <dbReference type="ARBA" id="ARBA00023242"/>
    </source>
</evidence>
<dbReference type="GO" id="GO:0000278">
    <property type="term" value="P:mitotic cell cycle"/>
    <property type="evidence" value="ECO:0007669"/>
    <property type="project" value="TreeGrafter"/>
</dbReference>
<dbReference type="Gene3D" id="2.130.10.10">
    <property type="entry name" value="YVTN repeat-like/Quinoprotein amine dehydrogenase"/>
    <property type="match status" value="2"/>
</dbReference>
<proteinExistence type="predicted"/>
<dbReference type="InterPro" id="IPR022100">
    <property type="entry name" value="WDHD1/CFT4_beta-prop_2nd"/>
</dbReference>
<dbReference type="Pfam" id="PF12341">
    <property type="entry name" value="Mcl1_mid"/>
    <property type="match status" value="1"/>
</dbReference>
<evidence type="ECO:0000259" key="10">
    <source>
        <dbReference type="Pfam" id="PF24817"/>
    </source>
</evidence>
<dbReference type="GO" id="GO:0006281">
    <property type="term" value="P:DNA repair"/>
    <property type="evidence" value="ECO:0007669"/>
    <property type="project" value="TreeGrafter"/>
</dbReference>
<dbReference type="Pfam" id="PF20946">
    <property type="entry name" value="Ctf4_C"/>
    <property type="match status" value="1"/>
</dbReference>
<organism evidence="11 12">
    <name type="scientific">Polypedilum vanderplanki</name>
    <name type="common">Sleeping chironomid midge</name>
    <dbReference type="NCBI Taxonomy" id="319348"/>
    <lineage>
        <taxon>Eukaryota</taxon>
        <taxon>Metazoa</taxon>
        <taxon>Ecdysozoa</taxon>
        <taxon>Arthropoda</taxon>
        <taxon>Hexapoda</taxon>
        <taxon>Insecta</taxon>
        <taxon>Pterygota</taxon>
        <taxon>Neoptera</taxon>
        <taxon>Endopterygota</taxon>
        <taxon>Diptera</taxon>
        <taxon>Nematocera</taxon>
        <taxon>Chironomoidea</taxon>
        <taxon>Chironomidae</taxon>
        <taxon>Chironominae</taxon>
        <taxon>Polypedilum</taxon>
        <taxon>Polypedilum</taxon>
    </lineage>
</organism>
<evidence type="ECO:0000256" key="2">
    <source>
        <dbReference type="ARBA" id="ARBA00022574"/>
    </source>
</evidence>
<evidence type="ECO:0000256" key="7">
    <source>
        <dbReference type="SAM" id="MobiDB-lite"/>
    </source>
</evidence>
<dbReference type="Proteomes" id="UP001107558">
    <property type="component" value="Chromosome 1"/>
</dbReference>
<keyword evidence="3" id="KW-0677">Repeat</keyword>
<feature type="domain" description="WDHD1/CFT4 second beta-propeller" evidence="8">
    <location>
        <begin position="395"/>
        <end position="669"/>
    </location>
</feature>
<dbReference type="PROSITE" id="PS50294">
    <property type="entry name" value="WD_REPEATS_REGION"/>
    <property type="match status" value="1"/>
</dbReference>
<feature type="domain" description="WDHD1 first WD40" evidence="10">
    <location>
        <begin position="9"/>
        <end position="298"/>
    </location>
</feature>
<keyword evidence="4" id="KW-0539">Nucleus</keyword>
<dbReference type="EMBL" id="JADBJN010000001">
    <property type="protein sequence ID" value="KAG5680390.1"/>
    <property type="molecule type" value="Genomic_DNA"/>
</dbReference>
<protein>
    <submittedName>
        <fullName evidence="11">Uncharacterized protein</fullName>
    </submittedName>
</protein>
<name>A0A9J6CFK5_POLVA</name>
<feature type="repeat" description="WD" evidence="5">
    <location>
        <begin position="132"/>
        <end position="172"/>
    </location>
</feature>
<dbReference type="InterPro" id="IPR019775">
    <property type="entry name" value="WD40_repeat_CS"/>
</dbReference>
<evidence type="ECO:0000259" key="9">
    <source>
        <dbReference type="Pfam" id="PF20946"/>
    </source>
</evidence>
<dbReference type="PANTHER" id="PTHR19932">
    <property type="entry name" value="WD REPEAT AND HMG-BOX DNA BINDING PROTEIN"/>
    <property type="match status" value="1"/>
</dbReference>
<dbReference type="GO" id="GO:0043596">
    <property type="term" value="C:nuclear replication fork"/>
    <property type="evidence" value="ECO:0007669"/>
    <property type="project" value="TreeGrafter"/>
</dbReference>
<keyword evidence="6" id="KW-0175">Coiled coil</keyword>
<evidence type="ECO:0000259" key="8">
    <source>
        <dbReference type="Pfam" id="PF12341"/>
    </source>
</evidence>
<dbReference type="InterPro" id="IPR057646">
    <property type="entry name" value="WD40_WDHD1_1st"/>
</dbReference>
<feature type="region of interest" description="Disordered" evidence="7">
    <location>
        <begin position="356"/>
        <end position="380"/>
    </location>
</feature>